<organism evidence="2 3">
    <name type="scientific">Rickenella mellea</name>
    <dbReference type="NCBI Taxonomy" id="50990"/>
    <lineage>
        <taxon>Eukaryota</taxon>
        <taxon>Fungi</taxon>
        <taxon>Dikarya</taxon>
        <taxon>Basidiomycota</taxon>
        <taxon>Agaricomycotina</taxon>
        <taxon>Agaricomycetes</taxon>
        <taxon>Hymenochaetales</taxon>
        <taxon>Rickenellaceae</taxon>
        <taxon>Rickenella</taxon>
    </lineage>
</organism>
<dbReference type="VEuPathDB" id="FungiDB:BD410DRAFT_846828"/>
<name>A0A4Y7PEW0_9AGAM</name>
<evidence type="ECO:0000313" key="3">
    <source>
        <dbReference type="Proteomes" id="UP000294933"/>
    </source>
</evidence>
<proteinExistence type="predicted"/>
<feature type="region of interest" description="Disordered" evidence="1">
    <location>
        <begin position="234"/>
        <end position="265"/>
    </location>
</feature>
<dbReference type="EMBL" id="ML170550">
    <property type="protein sequence ID" value="TDL13561.1"/>
    <property type="molecule type" value="Genomic_DNA"/>
</dbReference>
<dbReference type="Proteomes" id="UP000294933">
    <property type="component" value="Unassembled WGS sequence"/>
</dbReference>
<dbReference type="AlphaFoldDB" id="A0A4Y7PEW0"/>
<evidence type="ECO:0000313" key="2">
    <source>
        <dbReference type="EMBL" id="TDL13561.1"/>
    </source>
</evidence>
<sequence length="485" mass="53054">MDCDSTVTFLPPDKILWVWVKLLSWATRISTKEPEETAPLEQRVAWAMMLSGALDQLDVLRPAMDNRTGMNKSYSEIEGWRKRLATMTVQVMLEGSSPGDGVGISISTQTNANVGIESSVVKAKDAQSPGKKRATMHDLQQPTCSGDPPSAPPKEPFPKPGKAVRLEDGSVLVAHPVKVESDGTPTRRKYIPMTGTYCDECLTNRTKCLVCKESTTCLRCFGLRLTCTSVRRANDPEQHGLPQVSRSDGTVATKPKADGDSTDPVMVEQTPALGTIPMAKASNRPEMGGYDRRPAKKAKINGNSADPVIVEQTPAPEIAPLAMASNEPDERVNYGIDRSIGRSSQISKTDRAIADPPIVQGTHSPEIISMTGASEHESNIVQGNSATRDEQEHDATRHGLSALRAFARADSSAEESEGWDEEYTRIDMDEWAARDKLLLADNTVSQAMITLKHAISVQREATHEFLTRVDKTKRTVDMRLSEAKF</sequence>
<keyword evidence="3" id="KW-1185">Reference proteome</keyword>
<feature type="compositionally biased region" description="Pro residues" evidence="1">
    <location>
        <begin position="149"/>
        <end position="159"/>
    </location>
</feature>
<accession>A0A4Y7PEW0</accession>
<evidence type="ECO:0000256" key="1">
    <source>
        <dbReference type="SAM" id="MobiDB-lite"/>
    </source>
</evidence>
<protein>
    <submittedName>
        <fullName evidence="2">Uncharacterized protein</fullName>
    </submittedName>
</protein>
<reference evidence="2 3" key="1">
    <citation type="submission" date="2018-06" db="EMBL/GenBank/DDBJ databases">
        <title>A transcriptomic atlas of mushroom development highlights an independent origin of complex multicellularity.</title>
        <authorList>
            <consortium name="DOE Joint Genome Institute"/>
            <person name="Krizsan K."/>
            <person name="Almasi E."/>
            <person name="Merenyi Z."/>
            <person name="Sahu N."/>
            <person name="Viragh M."/>
            <person name="Koszo T."/>
            <person name="Mondo S."/>
            <person name="Kiss B."/>
            <person name="Balint B."/>
            <person name="Kues U."/>
            <person name="Barry K."/>
            <person name="Hegedus J.C."/>
            <person name="Henrissat B."/>
            <person name="Johnson J."/>
            <person name="Lipzen A."/>
            <person name="Ohm R."/>
            <person name="Nagy I."/>
            <person name="Pangilinan J."/>
            <person name="Yan J."/>
            <person name="Xiong Y."/>
            <person name="Grigoriev I.V."/>
            <person name="Hibbett D.S."/>
            <person name="Nagy L.G."/>
        </authorList>
    </citation>
    <scope>NUCLEOTIDE SEQUENCE [LARGE SCALE GENOMIC DNA]</scope>
    <source>
        <strain evidence="2 3">SZMC22713</strain>
    </source>
</reference>
<feature type="region of interest" description="Disordered" evidence="1">
    <location>
        <begin position="124"/>
        <end position="161"/>
    </location>
</feature>
<gene>
    <name evidence="2" type="ORF">BD410DRAFT_846828</name>
</gene>